<dbReference type="HAMAP" id="MF_01187">
    <property type="entry name" value="UPF0434"/>
    <property type="match status" value="1"/>
</dbReference>
<proteinExistence type="inferred from homology"/>
<evidence type="ECO:0000313" key="2">
    <source>
        <dbReference type="EMBL" id="VFP80669.1"/>
    </source>
</evidence>
<evidence type="ECO:0000313" key="3">
    <source>
        <dbReference type="Proteomes" id="UP000294338"/>
    </source>
</evidence>
<comment type="similarity">
    <text evidence="1">Belongs to the UPF0434 family.</text>
</comment>
<dbReference type="PANTHER" id="PTHR33505">
    <property type="entry name" value="ZGC:162634"/>
    <property type="match status" value="1"/>
</dbReference>
<dbReference type="Proteomes" id="UP000294338">
    <property type="component" value="Chromosome 1"/>
</dbReference>
<dbReference type="Pfam" id="PF03966">
    <property type="entry name" value="Trm112p"/>
    <property type="match status" value="1"/>
</dbReference>
<accession>A0A451D4L4</accession>
<dbReference type="Gene3D" id="2.20.25.10">
    <property type="match status" value="1"/>
</dbReference>
<evidence type="ECO:0000256" key="1">
    <source>
        <dbReference type="HAMAP-Rule" id="MF_01187"/>
    </source>
</evidence>
<name>A0A451D4L4_9GAMM</name>
<organism evidence="2 3">
    <name type="scientific">Candidatus Erwinia haradaeae</name>
    <dbReference type="NCBI Taxonomy" id="1922217"/>
    <lineage>
        <taxon>Bacteria</taxon>
        <taxon>Pseudomonadati</taxon>
        <taxon>Pseudomonadota</taxon>
        <taxon>Gammaproteobacteria</taxon>
        <taxon>Enterobacterales</taxon>
        <taxon>Erwiniaceae</taxon>
        <taxon>Erwinia</taxon>
    </lineage>
</organism>
<dbReference type="PANTHER" id="PTHR33505:SF4">
    <property type="entry name" value="PROTEIN PREY, MITOCHONDRIAL"/>
    <property type="match status" value="1"/>
</dbReference>
<dbReference type="InterPro" id="IPR005651">
    <property type="entry name" value="Trm112-like"/>
</dbReference>
<dbReference type="RefSeq" id="WP_197095285.1">
    <property type="nucleotide sequence ID" value="NZ_LR217705.1"/>
</dbReference>
<dbReference type="GO" id="GO:0005829">
    <property type="term" value="C:cytosol"/>
    <property type="evidence" value="ECO:0007669"/>
    <property type="project" value="TreeGrafter"/>
</dbReference>
<dbReference type="EMBL" id="LR217705">
    <property type="protein sequence ID" value="VFP80669.1"/>
    <property type="molecule type" value="Genomic_DNA"/>
</dbReference>
<gene>
    <name evidence="2" type="primary">ycaR</name>
    <name evidence="2" type="ORF">ERCISPPS3390_549</name>
</gene>
<dbReference type="AlphaFoldDB" id="A0A451D4L4"/>
<sequence>MDPNFLDILACPHCYQRLELYNNQNSLELICHIDQLIYPIRDGIPVLLAETARHLDLKEKNS</sequence>
<reference evidence="2 3" key="1">
    <citation type="submission" date="2019-02" db="EMBL/GenBank/DDBJ databases">
        <authorList>
            <person name="Manzano-Marin A."/>
            <person name="Manzano-Marin A."/>
        </authorList>
    </citation>
    <scope>NUCLEOTIDE SEQUENCE [LARGE SCALE GENOMIC DNA]</scope>
    <source>
        <strain evidence="2 3">ErCisplendens/pseudotsugae</strain>
    </source>
</reference>
<dbReference type="SUPFAM" id="SSF158997">
    <property type="entry name" value="Trm112p-like"/>
    <property type="match status" value="1"/>
</dbReference>
<protein>
    <recommendedName>
        <fullName evidence="1">UPF0434 protein ERCISPPS3390_549</fullName>
    </recommendedName>
</protein>